<feature type="domain" description="Bacterial bifunctional deaminase-reductase C-terminal" evidence="1">
    <location>
        <begin position="3"/>
        <end position="175"/>
    </location>
</feature>
<dbReference type="PANTHER" id="PTHR38011:SF12">
    <property type="entry name" value="BIFUNCTIONAL DEAMINASE-REDUCTASE DOMAIN PROTEIN"/>
    <property type="match status" value="1"/>
</dbReference>
<dbReference type="AlphaFoldDB" id="A0A2Z4IRW3"/>
<organism evidence="2 3">
    <name type="scientific">Streptomyces cadmiisoli</name>
    <dbReference type="NCBI Taxonomy" id="2184053"/>
    <lineage>
        <taxon>Bacteria</taxon>
        <taxon>Bacillati</taxon>
        <taxon>Actinomycetota</taxon>
        <taxon>Actinomycetes</taxon>
        <taxon>Kitasatosporales</taxon>
        <taxon>Streptomycetaceae</taxon>
        <taxon>Streptomyces</taxon>
        <taxon>Streptomyces aurantiacus group</taxon>
    </lineage>
</organism>
<dbReference type="RefSeq" id="WP_112437692.1">
    <property type="nucleotide sequence ID" value="NZ_CP030073.1"/>
</dbReference>
<name>A0A2Z4IRW3_9ACTN</name>
<dbReference type="InterPro" id="IPR024072">
    <property type="entry name" value="DHFR-like_dom_sf"/>
</dbReference>
<keyword evidence="3" id="KW-1185">Reference proteome</keyword>
<reference evidence="2 3" key="1">
    <citation type="journal article" date="2019" name="Int. J. Syst. Evol. Microbiol.">
        <title>Streptomyces cadmiisoli sp. nov., a novel actinomycete isolated from cadmium-contaminated soil.</title>
        <authorList>
            <person name="Li K."/>
            <person name="Tang X."/>
            <person name="Zhao J."/>
            <person name="Guo Y."/>
            <person name="Tang Y."/>
            <person name="Gao J."/>
        </authorList>
    </citation>
    <scope>NUCLEOTIDE SEQUENCE [LARGE SCALE GENOMIC DNA]</scope>
    <source>
        <strain evidence="2 3">ZFG47</strain>
    </source>
</reference>
<sequence length="212" mass="23129">MSKVVLHVTMSLDGFMAGPDISVEHPMGRGGLRLHDWILNTPTNDVDTSVTQEISASTGAVVLGRRTFDVGVQVWQDTPFPVPCFVLTHNARSQRAMKSGTFTFITNGLKSALQQAEAVADGKNVALMGADIAQQALGAGLLDEINLQLAPVLMGDGRRLFEHLGTEHLELERTRILSSPLVTHLRFQVRRARNLSDATALDHGLEADRRQN</sequence>
<evidence type="ECO:0000313" key="3">
    <source>
        <dbReference type="Proteomes" id="UP000249616"/>
    </source>
</evidence>
<evidence type="ECO:0000313" key="2">
    <source>
        <dbReference type="EMBL" id="AWW35517.1"/>
    </source>
</evidence>
<dbReference type="InterPro" id="IPR002734">
    <property type="entry name" value="RibDG_C"/>
</dbReference>
<protein>
    <submittedName>
        <fullName evidence="2">Dihydrofolate reductase</fullName>
    </submittedName>
</protein>
<accession>A0A2Z4IRW3</accession>
<proteinExistence type="predicted"/>
<dbReference type="Pfam" id="PF01872">
    <property type="entry name" value="RibD_C"/>
    <property type="match status" value="1"/>
</dbReference>
<dbReference type="GO" id="GO:0008703">
    <property type="term" value="F:5-amino-6-(5-phosphoribosylamino)uracil reductase activity"/>
    <property type="evidence" value="ECO:0007669"/>
    <property type="project" value="InterPro"/>
</dbReference>
<dbReference type="Proteomes" id="UP000249616">
    <property type="component" value="Chromosome"/>
</dbReference>
<gene>
    <name evidence="2" type="ORF">DN051_01590</name>
</gene>
<dbReference type="PANTHER" id="PTHR38011">
    <property type="entry name" value="DIHYDROFOLATE REDUCTASE FAMILY PROTEIN (AFU_ORTHOLOGUE AFUA_8G06820)"/>
    <property type="match status" value="1"/>
</dbReference>
<dbReference type="SUPFAM" id="SSF53597">
    <property type="entry name" value="Dihydrofolate reductase-like"/>
    <property type="match status" value="1"/>
</dbReference>
<dbReference type="KEGG" id="scad:DN051_01590"/>
<dbReference type="GO" id="GO:0009231">
    <property type="term" value="P:riboflavin biosynthetic process"/>
    <property type="evidence" value="ECO:0007669"/>
    <property type="project" value="InterPro"/>
</dbReference>
<dbReference type="Gene3D" id="3.40.430.10">
    <property type="entry name" value="Dihydrofolate Reductase, subunit A"/>
    <property type="match status" value="1"/>
</dbReference>
<dbReference type="EMBL" id="CP030073">
    <property type="protein sequence ID" value="AWW35517.1"/>
    <property type="molecule type" value="Genomic_DNA"/>
</dbReference>
<dbReference type="InterPro" id="IPR050765">
    <property type="entry name" value="Riboflavin_Biosynth_HTPR"/>
</dbReference>
<evidence type="ECO:0000259" key="1">
    <source>
        <dbReference type="Pfam" id="PF01872"/>
    </source>
</evidence>